<dbReference type="PANTHER" id="PTHR10622:SF12">
    <property type="entry name" value="HET DOMAIN-CONTAINING PROTEIN"/>
    <property type="match status" value="1"/>
</dbReference>
<reference evidence="1" key="1">
    <citation type="submission" date="2021-06" db="EMBL/GenBank/DDBJ databases">
        <title>Comparative genomics, transcriptomics and evolutionary studies reveal genomic signatures of adaptation to plant cell wall in hemibiotrophic fungi.</title>
        <authorList>
            <consortium name="DOE Joint Genome Institute"/>
            <person name="Baroncelli R."/>
            <person name="Diaz J.F."/>
            <person name="Benocci T."/>
            <person name="Peng M."/>
            <person name="Battaglia E."/>
            <person name="Haridas S."/>
            <person name="Andreopoulos W."/>
            <person name="Labutti K."/>
            <person name="Pangilinan J."/>
            <person name="Floch G.L."/>
            <person name="Makela M.R."/>
            <person name="Henrissat B."/>
            <person name="Grigoriev I.V."/>
            <person name="Crouch J.A."/>
            <person name="De Vries R.P."/>
            <person name="Sukno S.A."/>
            <person name="Thon M.R."/>
        </authorList>
    </citation>
    <scope>NUCLEOTIDE SEQUENCE</scope>
    <source>
        <strain evidence="1">CBS 193.32</strain>
    </source>
</reference>
<proteinExistence type="predicted"/>
<dbReference type="RefSeq" id="XP_060428213.1">
    <property type="nucleotide sequence ID" value="XM_060575214.1"/>
</dbReference>
<dbReference type="Proteomes" id="UP001224890">
    <property type="component" value="Unassembled WGS sequence"/>
</dbReference>
<comment type="caution">
    <text evidence="1">The sequence shown here is derived from an EMBL/GenBank/DDBJ whole genome shotgun (WGS) entry which is preliminary data.</text>
</comment>
<dbReference type="AlphaFoldDB" id="A0AAJ0AJ63"/>
<organism evidence="1 2">
    <name type="scientific">Colletotrichum godetiae</name>
    <dbReference type="NCBI Taxonomy" id="1209918"/>
    <lineage>
        <taxon>Eukaryota</taxon>
        <taxon>Fungi</taxon>
        <taxon>Dikarya</taxon>
        <taxon>Ascomycota</taxon>
        <taxon>Pezizomycotina</taxon>
        <taxon>Sordariomycetes</taxon>
        <taxon>Hypocreomycetidae</taxon>
        <taxon>Glomerellales</taxon>
        <taxon>Glomerellaceae</taxon>
        <taxon>Colletotrichum</taxon>
        <taxon>Colletotrichum acutatum species complex</taxon>
    </lineage>
</organism>
<dbReference type="GeneID" id="85459740"/>
<dbReference type="PANTHER" id="PTHR10622">
    <property type="entry name" value="HET DOMAIN-CONTAINING PROTEIN"/>
    <property type="match status" value="1"/>
</dbReference>
<evidence type="ECO:0008006" key="3">
    <source>
        <dbReference type="Google" id="ProtNLM"/>
    </source>
</evidence>
<evidence type="ECO:0000313" key="1">
    <source>
        <dbReference type="EMBL" id="KAK1674210.1"/>
    </source>
</evidence>
<gene>
    <name evidence="1" type="ORF">BDP55DRAFT_668141</name>
</gene>
<name>A0AAJ0AJ63_9PEZI</name>
<accession>A0AAJ0AJ63</accession>
<sequence length="700" mass="79435">MKLIQTRSYQLTEFTDLNLPPFAVLSHASTLFPCGVPKLSLQSTPIHLSPTITQACHEANSRGLDFLWIGSVCVDKTSSLELQHAVSASFRLLQAATVCFVYLKELSPSSVLLEECWRHCRYWTRSWTLQELVAPPNVEFFDADWNYRGAKSSPYLLDILQNITRIDKEILSDIKAFSRVAIGVRLSWAAGREATRTEDAVYSLVGIAGINISIRYGEGLTQAFARLVNKIIRNNMDGSIFAWTSNDDQFARGLLPRSVDEFRHLSGTDEFPLFQQPWTFDGNVQFHRNGLLLDTLTSSRDSSLILEICSTSEKRLGIRIQMWENNFVRVSSRELVQGFKDTKHCRILAARDIDAETSQSISNLSKKRKRSGQLMANISECSASPLGSTHTSSSCLLHEDACSPCSYPEDVLGLEVPNVGDEKGEDEDADDGDREWQTHTIEVHERTSLVPNHEFRTERNGLLRHFSQRVRKWAASTNYTTPRGSRLPRKRIKIMDSESHYTSEESDFEDIEDVPNDISIIPPVDGYFHLACPFYAINPVKYQQCLLNDDLRSIEGVVEHTRKHHWKPPYCPRCRIILETTMARDNHIREQVCEVRNPSRIEGIDGNQLKRIMDVTTWELGEAETWAGIFAVACPDAPACASPYLIDDLGLQVSKIRDYWNRKGREYIEEYVSGKGFLSLDRDEFGALEVFHSLTLADLV</sequence>
<dbReference type="EMBL" id="JAHMHR010000027">
    <property type="protein sequence ID" value="KAK1674210.1"/>
    <property type="molecule type" value="Genomic_DNA"/>
</dbReference>
<protein>
    <recommendedName>
        <fullName evidence="3">HET domain-containing protein</fullName>
    </recommendedName>
</protein>
<keyword evidence="2" id="KW-1185">Reference proteome</keyword>
<evidence type="ECO:0000313" key="2">
    <source>
        <dbReference type="Proteomes" id="UP001224890"/>
    </source>
</evidence>